<reference evidence="2" key="1">
    <citation type="journal article" date="2022" name="bioRxiv">
        <title>Sequencing and chromosome-scale assembly of the giantPleurodeles waltlgenome.</title>
        <authorList>
            <person name="Brown T."/>
            <person name="Elewa A."/>
            <person name="Iarovenko S."/>
            <person name="Subramanian E."/>
            <person name="Araus A.J."/>
            <person name="Petzold A."/>
            <person name="Susuki M."/>
            <person name="Suzuki K.-i.T."/>
            <person name="Hayashi T."/>
            <person name="Toyoda A."/>
            <person name="Oliveira C."/>
            <person name="Osipova E."/>
            <person name="Leigh N.D."/>
            <person name="Simon A."/>
            <person name="Yun M.H."/>
        </authorList>
    </citation>
    <scope>NUCLEOTIDE SEQUENCE</scope>
    <source>
        <strain evidence="2">20211129_DDA</strain>
        <tissue evidence="2">Liver</tissue>
    </source>
</reference>
<evidence type="ECO:0000313" key="3">
    <source>
        <dbReference type="Proteomes" id="UP001066276"/>
    </source>
</evidence>
<keyword evidence="3" id="KW-1185">Reference proteome</keyword>
<sequence>MRSEAATLGIISILTALLRMTDSLTEAGGVPWGIQFPLRGSPWEHTALKTRHSCQGLLLKYSVIRRPPGDVGGMQLQERRRVPRPLSIHSSNSWSDASLLISSVLSSNRGSAPVIGLLSLIHASDELFPP</sequence>
<accession>A0AAV7M7G9</accession>
<feature type="chain" id="PRO_5043686826" description="Secreted protein" evidence="1">
    <location>
        <begin position="24"/>
        <end position="130"/>
    </location>
</feature>
<proteinExistence type="predicted"/>
<evidence type="ECO:0000313" key="2">
    <source>
        <dbReference type="EMBL" id="KAJ1098477.1"/>
    </source>
</evidence>
<dbReference type="Proteomes" id="UP001066276">
    <property type="component" value="Chromosome 10"/>
</dbReference>
<evidence type="ECO:0000256" key="1">
    <source>
        <dbReference type="SAM" id="SignalP"/>
    </source>
</evidence>
<keyword evidence="1" id="KW-0732">Signal</keyword>
<comment type="caution">
    <text evidence="2">The sequence shown here is derived from an EMBL/GenBank/DDBJ whole genome shotgun (WGS) entry which is preliminary data.</text>
</comment>
<feature type="signal peptide" evidence="1">
    <location>
        <begin position="1"/>
        <end position="23"/>
    </location>
</feature>
<organism evidence="2 3">
    <name type="scientific">Pleurodeles waltl</name>
    <name type="common">Iberian ribbed newt</name>
    <dbReference type="NCBI Taxonomy" id="8319"/>
    <lineage>
        <taxon>Eukaryota</taxon>
        <taxon>Metazoa</taxon>
        <taxon>Chordata</taxon>
        <taxon>Craniata</taxon>
        <taxon>Vertebrata</taxon>
        <taxon>Euteleostomi</taxon>
        <taxon>Amphibia</taxon>
        <taxon>Batrachia</taxon>
        <taxon>Caudata</taxon>
        <taxon>Salamandroidea</taxon>
        <taxon>Salamandridae</taxon>
        <taxon>Pleurodelinae</taxon>
        <taxon>Pleurodeles</taxon>
    </lineage>
</organism>
<evidence type="ECO:0008006" key="4">
    <source>
        <dbReference type="Google" id="ProtNLM"/>
    </source>
</evidence>
<protein>
    <recommendedName>
        <fullName evidence="4">Secreted protein</fullName>
    </recommendedName>
</protein>
<dbReference type="AlphaFoldDB" id="A0AAV7M7G9"/>
<dbReference type="EMBL" id="JANPWB010000014">
    <property type="protein sequence ID" value="KAJ1098477.1"/>
    <property type="molecule type" value="Genomic_DNA"/>
</dbReference>
<name>A0AAV7M7G9_PLEWA</name>
<gene>
    <name evidence="2" type="ORF">NDU88_003588</name>
</gene>